<evidence type="ECO:0000313" key="2">
    <source>
        <dbReference type="Proteomes" id="UP000092993"/>
    </source>
</evidence>
<sequence>MMLSIVAPVGPGSILIQDNAQYPVVQVGLLCSVDTRLEVWRSEASGLSATTLSGYGLPYQRGEKPVAPLSVFSTNHSALCNIPSHRFGAKMNELYLSWLTAAIGLGIVVSLRRPLLCPTTLIQCTGNPVVNAGNPFLASVGDIDCDAFSCARNTQSSAAFFLHWERQWCRFLRQLPRIDCPLECRSSDLLAVLTRGGRMKDAVGKYRNPG</sequence>
<protein>
    <submittedName>
        <fullName evidence="1">Uncharacterized protein</fullName>
    </submittedName>
</protein>
<evidence type="ECO:0000313" key="1">
    <source>
        <dbReference type="EMBL" id="OBZ73008.1"/>
    </source>
</evidence>
<proteinExistence type="predicted"/>
<comment type="caution">
    <text evidence="1">The sequence shown here is derived from an EMBL/GenBank/DDBJ whole genome shotgun (WGS) entry which is preliminary data.</text>
</comment>
<accession>A0A1C7M840</accession>
<reference evidence="1 2" key="1">
    <citation type="submission" date="2016-03" db="EMBL/GenBank/DDBJ databases">
        <title>Whole genome sequencing of Grifola frondosa 9006-11.</title>
        <authorList>
            <person name="Min B."/>
            <person name="Park H."/>
            <person name="Kim J.-G."/>
            <person name="Cho H."/>
            <person name="Oh Y.-L."/>
            <person name="Kong W.-S."/>
            <person name="Choi I.-G."/>
        </authorList>
    </citation>
    <scope>NUCLEOTIDE SEQUENCE [LARGE SCALE GENOMIC DNA]</scope>
    <source>
        <strain evidence="1 2">9006-11</strain>
    </source>
</reference>
<dbReference type="Proteomes" id="UP000092993">
    <property type="component" value="Unassembled WGS sequence"/>
</dbReference>
<dbReference type="EMBL" id="LUGG01000007">
    <property type="protein sequence ID" value="OBZ73008.1"/>
    <property type="molecule type" value="Genomic_DNA"/>
</dbReference>
<gene>
    <name evidence="1" type="ORF">A0H81_07145</name>
</gene>
<organism evidence="1 2">
    <name type="scientific">Grifola frondosa</name>
    <name type="common">Maitake</name>
    <name type="synonym">Polyporus frondosus</name>
    <dbReference type="NCBI Taxonomy" id="5627"/>
    <lineage>
        <taxon>Eukaryota</taxon>
        <taxon>Fungi</taxon>
        <taxon>Dikarya</taxon>
        <taxon>Basidiomycota</taxon>
        <taxon>Agaricomycotina</taxon>
        <taxon>Agaricomycetes</taxon>
        <taxon>Polyporales</taxon>
        <taxon>Grifolaceae</taxon>
        <taxon>Grifola</taxon>
    </lineage>
</organism>
<dbReference type="AlphaFoldDB" id="A0A1C7M840"/>
<keyword evidence="2" id="KW-1185">Reference proteome</keyword>
<name>A0A1C7M840_GRIFR</name>